<dbReference type="OrthoDB" id="9813051at2"/>
<keyword evidence="1" id="KW-1133">Transmembrane helix</keyword>
<feature type="transmembrane region" description="Helical" evidence="1">
    <location>
        <begin position="121"/>
        <end position="147"/>
    </location>
</feature>
<evidence type="ECO:0000313" key="2">
    <source>
        <dbReference type="EMBL" id="AYG00337.1"/>
    </source>
</evidence>
<dbReference type="NCBIfam" id="TIGR01906">
    <property type="entry name" value="integ_TIGR01906"/>
    <property type="match status" value="1"/>
</dbReference>
<sequence length="203" mass="23736">MRDKFIFGLSVLWIIALSVTLTIILSIPLFALEMSWYHLADLAQMSAMRLWHNFLVLMNYLLNPFIGQLHMPDFPSSASGLEHFAEVKMLFMLTLSLTIVLIPAFVIFVKENLSLFFHNGLRIVMGLPIVAGLFALLIGFDQFFVIFHEVLFRDNSWLFDPSTDPIINVLPEQFFMHTFLIFILVYELLFFIIYRRGFNFRKK</sequence>
<feature type="transmembrane region" description="Helical" evidence="1">
    <location>
        <begin position="50"/>
        <end position="69"/>
    </location>
</feature>
<dbReference type="AlphaFoldDB" id="A0A387BH43"/>
<keyword evidence="1" id="KW-0472">Membrane</keyword>
<name>A0A387BH43_9LACT</name>
<feature type="transmembrane region" description="Helical" evidence="1">
    <location>
        <begin position="6"/>
        <end position="30"/>
    </location>
</feature>
<dbReference type="InterPro" id="IPR010178">
    <property type="entry name" value="Lit"/>
</dbReference>
<dbReference type="KEGG" id="lact:D7I46_04065"/>
<keyword evidence="1" id="KW-0812">Transmembrane</keyword>
<gene>
    <name evidence="2" type="ORF">D7I46_04065</name>
</gene>
<dbReference type="RefSeq" id="WP_120771725.1">
    <property type="nucleotide sequence ID" value="NZ_CP032627.1"/>
</dbReference>
<proteinExistence type="predicted"/>
<dbReference type="Proteomes" id="UP000269374">
    <property type="component" value="Chromosome"/>
</dbReference>
<organism evidence="2 3">
    <name type="scientific">Lactococcus allomyrinae</name>
    <dbReference type="NCBI Taxonomy" id="2419773"/>
    <lineage>
        <taxon>Bacteria</taxon>
        <taxon>Bacillati</taxon>
        <taxon>Bacillota</taxon>
        <taxon>Bacilli</taxon>
        <taxon>Lactobacillales</taxon>
        <taxon>Streptococcaceae</taxon>
        <taxon>Lactococcus</taxon>
    </lineage>
</organism>
<reference evidence="2 3" key="1">
    <citation type="submission" date="2018-09" db="EMBL/GenBank/DDBJ databases">
        <title>Genome sequencing of strain 1JSPR-7.</title>
        <authorList>
            <person name="Heo J."/>
            <person name="Kim S.-J."/>
            <person name="Kwon S.-W."/>
        </authorList>
    </citation>
    <scope>NUCLEOTIDE SEQUENCE [LARGE SCALE GENOMIC DNA]</scope>
    <source>
        <strain evidence="2 3">1JSPR-7</strain>
    </source>
</reference>
<evidence type="ECO:0000313" key="3">
    <source>
        <dbReference type="Proteomes" id="UP000269374"/>
    </source>
</evidence>
<dbReference type="Pfam" id="PF07314">
    <property type="entry name" value="Lit"/>
    <property type="match status" value="1"/>
</dbReference>
<feature type="transmembrane region" description="Helical" evidence="1">
    <location>
        <begin position="89"/>
        <end position="109"/>
    </location>
</feature>
<accession>A0A387BH43</accession>
<keyword evidence="3" id="KW-1185">Reference proteome</keyword>
<feature type="transmembrane region" description="Helical" evidence="1">
    <location>
        <begin position="174"/>
        <end position="194"/>
    </location>
</feature>
<dbReference type="EMBL" id="CP032627">
    <property type="protein sequence ID" value="AYG00337.1"/>
    <property type="molecule type" value="Genomic_DNA"/>
</dbReference>
<evidence type="ECO:0000256" key="1">
    <source>
        <dbReference type="SAM" id="Phobius"/>
    </source>
</evidence>
<protein>
    <submittedName>
        <fullName evidence="2">TIGR01906 family membrane protein</fullName>
    </submittedName>
</protein>